<evidence type="ECO:0000259" key="2">
    <source>
        <dbReference type="PROSITE" id="PS50927"/>
    </source>
</evidence>
<dbReference type="EMBL" id="JAAQQR010000002">
    <property type="protein sequence ID" value="NID04209.1"/>
    <property type="molecule type" value="Genomic_DNA"/>
</dbReference>
<dbReference type="SUPFAM" id="SSF51110">
    <property type="entry name" value="alpha-D-mannose-specific plant lectins"/>
    <property type="match status" value="2"/>
</dbReference>
<feature type="domain" description="Bulb-type lectin" evidence="2">
    <location>
        <begin position="28"/>
        <end position="138"/>
    </location>
</feature>
<dbReference type="Gene3D" id="2.90.10.30">
    <property type="match status" value="2"/>
</dbReference>
<evidence type="ECO:0000313" key="4">
    <source>
        <dbReference type="Proteomes" id="UP001429601"/>
    </source>
</evidence>
<keyword evidence="4" id="KW-1185">Reference proteome</keyword>
<protein>
    <recommendedName>
        <fullName evidence="2">Bulb-type lectin domain-containing protein</fullName>
    </recommendedName>
</protein>
<accession>A0ABX0Q115</accession>
<name>A0ABX0Q115_9GAMM</name>
<proteinExistence type="predicted"/>
<dbReference type="SMART" id="SM00108">
    <property type="entry name" value="B_lectin"/>
    <property type="match status" value="1"/>
</dbReference>
<keyword evidence="1" id="KW-0732">Signal</keyword>
<evidence type="ECO:0000256" key="1">
    <source>
        <dbReference type="SAM" id="SignalP"/>
    </source>
</evidence>
<dbReference type="PROSITE" id="PS50927">
    <property type="entry name" value="BULB_LECTIN"/>
    <property type="match status" value="1"/>
</dbReference>
<dbReference type="Proteomes" id="UP001429601">
    <property type="component" value="Unassembled WGS sequence"/>
</dbReference>
<comment type="caution">
    <text evidence="3">The sequence shown here is derived from an EMBL/GenBank/DDBJ whole genome shotgun (WGS) entry which is preliminary data.</text>
</comment>
<dbReference type="InterPro" id="IPR001480">
    <property type="entry name" value="Bulb-type_lectin_dom"/>
</dbReference>
<organism evidence="3 4">
    <name type="scientific">Luteibacter jiangsuensis</name>
    <dbReference type="NCBI Taxonomy" id="637577"/>
    <lineage>
        <taxon>Bacteria</taxon>
        <taxon>Pseudomonadati</taxon>
        <taxon>Pseudomonadota</taxon>
        <taxon>Gammaproteobacteria</taxon>
        <taxon>Lysobacterales</taxon>
        <taxon>Rhodanobacteraceae</taxon>
        <taxon>Luteibacter</taxon>
    </lineage>
</organism>
<reference evidence="3 4" key="1">
    <citation type="journal article" date="2011" name="Curr. Microbiol.">
        <title>Luteibacter jiangsuensis sp. nov.: a methamidophos-degrading bacterium isolated from a methamidophos-manufacturing factory.</title>
        <authorList>
            <person name="Wang L."/>
            <person name="Wang G.L."/>
            <person name="Li S.P."/>
            <person name="Jiang J.D."/>
        </authorList>
    </citation>
    <scope>NUCLEOTIDE SEQUENCE [LARGE SCALE GENOMIC DNA]</scope>
    <source>
        <strain evidence="3 4">CGMCC 1.10133</strain>
    </source>
</reference>
<dbReference type="RefSeq" id="WP_167123662.1">
    <property type="nucleotide sequence ID" value="NZ_JAAQQR010000002.1"/>
</dbReference>
<dbReference type="InterPro" id="IPR036426">
    <property type="entry name" value="Bulb-type_lectin_dom_sf"/>
</dbReference>
<feature type="chain" id="PRO_5046284896" description="Bulb-type lectin domain-containing protein" evidence="1">
    <location>
        <begin position="24"/>
        <end position="268"/>
    </location>
</feature>
<feature type="signal peptide" evidence="1">
    <location>
        <begin position="1"/>
        <end position="23"/>
    </location>
</feature>
<sequence length="268" mass="29715">MTMVQSMKAMAALALGTSALLFADATWSRVLNPGESILVGQTLPSDDGRYYATLQADGNFVVYQNYGHRRAVWSTRTANKGAVRATMEHHGDFALFDASNNVVWRTKTNGPYRKFAVTEHGQAMVLTVRDWWTSGTSNRNFRQEHALIFPYGFVFEKGKTYSEGMYSFSFQIDGNVVVRRHGVPIWATYTNGATHASVDLGLVVTGATGEMYSTRSKAQAFHPANHGDVPGTRLFTTLGSFAVFPDGNVVAYRAAPVWFSHQDWHEGR</sequence>
<evidence type="ECO:0000313" key="3">
    <source>
        <dbReference type="EMBL" id="NID04209.1"/>
    </source>
</evidence>
<gene>
    <name evidence="3" type="ORF">HBF26_04885</name>
</gene>